<dbReference type="EMBL" id="JANBUN010000769">
    <property type="protein sequence ID" value="KAJ2801454.1"/>
    <property type="molecule type" value="Genomic_DNA"/>
</dbReference>
<accession>A0ACC1L5W9</accession>
<comment type="caution">
    <text evidence="1">The sequence shown here is derived from an EMBL/GenBank/DDBJ whole genome shotgun (WGS) entry which is preliminary data.</text>
</comment>
<proteinExistence type="predicted"/>
<reference evidence="1" key="1">
    <citation type="submission" date="2022-07" db="EMBL/GenBank/DDBJ databases">
        <title>Phylogenomic reconstructions and comparative analyses of Kickxellomycotina fungi.</title>
        <authorList>
            <person name="Reynolds N.K."/>
            <person name="Stajich J.E."/>
            <person name="Barry K."/>
            <person name="Grigoriev I.V."/>
            <person name="Crous P."/>
            <person name="Smith M.E."/>
        </authorList>
    </citation>
    <scope>NUCLEOTIDE SEQUENCE</scope>
    <source>
        <strain evidence="1">BCRC 34780</strain>
    </source>
</reference>
<name>A0ACC1L5W9_9FUNG</name>
<dbReference type="Proteomes" id="UP001140087">
    <property type="component" value="Unassembled WGS sequence"/>
</dbReference>
<protein>
    <submittedName>
        <fullName evidence="1">Uncharacterized protein</fullName>
    </submittedName>
</protein>
<evidence type="ECO:0000313" key="2">
    <source>
        <dbReference type="Proteomes" id="UP001140087"/>
    </source>
</evidence>
<keyword evidence="2" id="KW-1185">Reference proteome</keyword>
<organism evidence="1 2">
    <name type="scientific">Coemansia helicoidea</name>
    <dbReference type="NCBI Taxonomy" id="1286919"/>
    <lineage>
        <taxon>Eukaryota</taxon>
        <taxon>Fungi</taxon>
        <taxon>Fungi incertae sedis</taxon>
        <taxon>Zoopagomycota</taxon>
        <taxon>Kickxellomycotina</taxon>
        <taxon>Kickxellomycetes</taxon>
        <taxon>Kickxellales</taxon>
        <taxon>Kickxellaceae</taxon>
        <taxon>Coemansia</taxon>
    </lineage>
</organism>
<sequence length="225" mass="23628">MSFAAFISEAGYCRRINPLFFTTTCTLHSADTDAEVDLIQQWAPAESLPNGGSAPAASPAADAHVGELVLPGTGGGGLGPRLQGQAAAGSTSIVAFAAGGGASDAEGRTYTVHNLIGTTVAQGAKLQGLDGQPGVFFVFPDLSIRKDGTYRLQFSFFNLEGEDDNLLTDKTDIPAKAFTDVFRVYSAKQFPGMMESTPLSKHFARQGVKIPVRKEAGKQDADPDL</sequence>
<evidence type="ECO:0000313" key="1">
    <source>
        <dbReference type="EMBL" id="KAJ2801454.1"/>
    </source>
</evidence>
<gene>
    <name evidence="1" type="ORF">H4R21_002787</name>
</gene>